<evidence type="ECO:0000313" key="2">
    <source>
        <dbReference type="EMBL" id="GGD99592.1"/>
    </source>
</evidence>
<dbReference type="InterPro" id="IPR041657">
    <property type="entry name" value="HTH_17"/>
</dbReference>
<accession>A0A8J2VD51</accession>
<dbReference type="InterPro" id="IPR010093">
    <property type="entry name" value="SinI_DNA-bd"/>
</dbReference>
<dbReference type="Proteomes" id="UP000652231">
    <property type="component" value="Unassembled WGS sequence"/>
</dbReference>
<reference evidence="2" key="2">
    <citation type="submission" date="2020-09" db="EMBL/GenBank/DDBJ databases">
        <authorList>
            <person name="Sun Q."/>
            <person name="Zhou Y."/>
        </authorList>
    </citation>
    <scope>NUCLEOTIDE SEQUENCE</scope>
    <source>
        <strain evidence="2">CGMCC 1.12924</strain>
    </source>
</reference>
<proteinExistence type="predicted"/>
<dbReference type="AlphaFoldDB" id="A0A8J2VD51"/>
<gene>
    <name evidence="2" type="ORF">GCM10011312_23820</name>
</gene>
<dbReference type="Gene3D" id="1.10.1660.10">
    <property type="match status" value="1"/>
</dbReference>
<evidence type="ECO:0000259" key="1">
    <source>
        <dbReference type="Pfam" id="PF12728"/>
    </source>
</evidence>
<comment type="caution">
    <text evidence="2">The sequence shown here is derived from an EMBL/GenBank/DDBJ whole genome shotgun (WGS) entry which is preliminary data.</text>
</comment>
<evidence type="ECO:0000313" key="3">
    <source>
        <dbReference type="Proteomes" id="UP000652231"/>
    </source>
</evidence>
<dbReference type="GO" id="GO:0003677">
    <property type="term" value="F:DNA binding"/>
    <property type="evidence" value="ECO:0007669"/>
    <property type="project" value="InterPro"/>
</dbReference>
<dbReference type="RefSeq" id="WP_188442837.1">
    <property type="nucleotide sequence ID" value="NZ_BMGK01000011.1"/>
</dbReference>
<reference evidence="2" key="1">
    <citation type="journal article" date="2014" name="Int. J. Syst. Evol. Microbiol.">
        <title>Complete genome sequence of Corynebacterium casei LMG S-19264T (=DSM 44701T), isolated from a smear-ripened cheese.</title>
        <authorList>
            <consortium name="US DOE Joint Genome Institute (JGI-PGF)"/>
            <person name="Walter F."/>
            <person name="Albersmeier A."/>
            <person name="Kalinowski J."/>
            <person name="Ruckert C."/>
        </authorList>
    </citation>
    <scope>NUCLEOTIDE SEQUENCE</scope>
    <source>
        <strain evidence="2">CGMCC 1.12924</strain>
    </source>
</reference>
<keyword evidence="3" id="KW-1185">Reference proteome</keyword>
<name>A0A8J2VD51_9FLAO</name>
<dbReference type="NCBIfam" id="TIGR01764">
    <property type="entry name" value="excise"/>
    <property type="match status" value="1"/>
</dbReference>
<organism evidence="2 3">
    <name type="scientific">Planktosalinus lacus</name>
    <dbReference type="NCBI Taxonomy" id="1526573"/>
    <lineage>
        <taxon>Bacteria</taxon>
        <taxon>Pseudomonadati</taxon>
        <taxon>Bacteroidota</taxon>
        <taxon>Flavobacteriia</taxon>
        <taxon>Flavobacteriales</taxon>
        <taxon>Flavobacteriaceae</taxon>
        <taxon>Planktosalinus</taxon>
    </lineage>
</organism>
<dbReference type="InterPro" id="IPR009061">
    <property type="entry name" value="DNA-bd_dom_put_sf"/>
</dbReference>
<protein>
    <recommendedName>
        <fullName evidence="1">Helix-turn-helix domain-containing protein</fullName>
    </recommendedName>
</protein>
<dbReference type="SUPFAM" id="SSF46955">
    <property type="entry name" value="Putative DNA-binding domain"/>
    <property type="match status" value="1"/>
</dbReference>
<dbReference type="EMBL" id="BMGK01000011">
    <property type="protein sequence ID" value="GGD99592.1"/>
    <property type="molecule type" value="Genomic_DNA"/>
</dbReference>
<sequence>MSKDITQLYGVTPEQFKTEILDGVSKQLLEFSKNFKPKEPVIWITRKEASELIGVSLVTIHNWSKEGIINPYKIGNRVRFKRSEIENILLNSNKKASK</sequence>
<dbReference type="Pfam" id="PF12728">
    <property type="entry name" value="HTH_17"/>
    <property type="match status" value="1"/>
</dbReference>
<feature type="domain" description="Helix-turn-helix" evidence="1">
    <location>
        <begin position="43"/>
        <end position="86"/>
    </location>
</feature>